<dbReference type="InterPro" id="IPR036280">
    <property type="entry name" value="Multihaem_cyt_sf"/>
</dbReference>
<organism evidence="1 2">
    <name type="scientific">Parafrankia irregularis</name>
    <dbReference type="NCBI Taxonomy" id="795642"/>
    <lineage>
        <taxon>Bacteria</taxon>
        <taxon>Bacillati</taxon>
        <taxon>Actinomycetota</taxon>
        <taxon>Actinomycetes</taxon>
        <taxon>Frankiales</taxon>
        <taxon>Frankiaceae</taxon>
        <taxon>Parafrankia</taxon>
    </lineage>
</organism>
<gene>
    <name evidence="1" type="ORF">Ga0074812_11530</name>
</gene>
<sequence length="99" mass="10777">MTVGEWVRGQVDDWRTTPRTVLDTAGRSRPNPAYAAAARAASSALRTLAGHLLIPLDQVGPCTTCHAYHHRYGAGGRPLCPTCHTAALARARRRYRRAA</sequence>
<dbReference type="AlphaFoldDB" id="A0A0S4QR99"/>
<dbReference type="Proteomes" id="UP000198802">
    <property type="component" value="Unassembled WGS sequence"/>
</dbReference>
<reference evidence="2" key="1">
    <citation type="submission" date="2015-11" db="EMBL/GenBank/DDBJ databases">
        <authorList>
            <person name="Varghese N."/>
        </authorList>
    </citation>
    <scope>NUCLEOTIDE SEQUENCE [LARGE SCALE GENOMIC DNA]</scope>
    <source>
        <strain evidence="2">DSM 45899</strain>
    </source>
</reference>
<evidence type="ECO:0000313" key="1">
    <source>
        <dbReference type="EMBL" id="CUU57828.1"/>
    </source>
</evidence>
<protein>
    <submittedName>
        <fullName evidence="1">Uncharacterized protein</fullName>
    </submittedName>
</protein>
<proteinExistence type="predicted"/>
<keyword evidence="2" id="KW-1185">Reference proteome</keyword>
<dbReference type="RefSeq" id="WP_131799510.1">
    <property type="nucleotide sequence ID" value="NZ_FAOZ01000015.1"/>
</dbReference>
<evidence type="ECO:0000313" key="2">
    <source>
        <dbReference type="Proteomes" id="UP000198802"/>
    </source>
</evidence>
<dbReference type="EMBL" id="FAOZ01000015">
    <property type="protein sequence ID" value="CUU57828.1"/>
    <property type="molecule type" value="Genomic_DNA"/>
</dbReference>
<accession>A0A0S4QR99</accession>
<name>A0A0S4QR99_9ACTN</name>
<dbReference type="SUPFAM" id="SSF48695">
    <property type="entry name" value="Multiheme cytochromes"/>
    <property type="match status" value="1"/>
</dbReference>